<evidence type="ECO:0000313" key="3">
    <source>
        <dbReference type="Proteomes" id="UP000681155"/>
    </source>
</evidence>
<dbReference type="InterPro" id="IPR020134">
    <property type="entry name" value="Phage_T7-like_6.7"/>
</dbReference>
<gene>
    <name evidence="2" type="ORF">KJF94_16055</name>
</gene>
<keyword evidence="3" id="KW-1185">Reference proteome</keyword>
<reference evidence="2 3" key="1">
    <citation type="submission" date="2021-05" db="EMBL/GenBank/DDBJ databases">
        <title>Complete genome of the cytokinin-producing biocontrol strain Pseudomonas fluorescens G20-18.</title>
        <authorList>
            <person name="Nielsen T.K."/>
            <person name="Mekureyaw M.F."/>
            <person name="Hansen L.H."/>
            <person name="Nicolaisen M.H."/>
            <person name="Roitsch T.G."/>
            <person name="Hennessy R.C."/>
        </authorList>
    </citation>
    <scope>NUCLEOTIDE SEQUENCE [LARGE SCALE GENOMIC DNA]</scope>
    <source>
        <strain evidence="2 3">G20-18</strain>
    </source>
</reference>
<dbReference type="EMBL" id="CP075566">
    <property type="protein sequence ID" value="QVW21426.1"/>
    <property type="molecule type" value="Genomic_DNA"/>
</dbReference>
<accession>A0ABX8EQP0</accession>
<sequence length="91" mass="9407">MCFKSKVKTPKQDPNAIIAPAPVNLEEPKGVEFGSDVSKDDGGENDGIGSLKVEKSAKDTGDGSSTASVKAPASTSKKSNTAVKRALQRTT</sequence>
<organism evidence="2 3">
    <name type="scientific">Pseudomonas hormoni</name>
    <dbReference type="NCBI Taxonomy" id="3093767"/>
    <lineage>
        <taxon>Bacteria</taxon>
        <taxon>Pseudomonadati</taxon>
        <taxon>Pseudomonadota</taxon>
        <taxon>Gammaproteobacteria</taxon>
        <taxon>Pseudomonadales</taxon>
        <taxon>Pseudomonadaceae</taxon>
        <taxon>Pseudomonas</taxon>
    </lineage>
</organism>
<evidence type="ECO:0000313" key="2">
    <source>
        <dbReference type="EMBL" id="QVW21426.1"/>
    </source>
</evidence>
<proteinExistence type="predicted"/>
<dbReference type="Pfam" id="PF17570">
    <property type="entry name" value="T7-like_gp67"/>
    <property type="match status" value="1"/>
</dbReference>
<feature type="region of interest" description="Disordered" evidence="1">
    <location>
        <begin position="1"/>
        <end position="91"/>
    </location>
</feature>
<dbReference type="RefSeq" id="WP_214377288.1">
    <property type="nucleotide sequence ID" value="NZ_CP075566.1"/>
</dbReference>
<feature type="compositionally biased region" description="Polar residues" evidence="1">
    <location>
        <begin position="62"/>
        <end position="91"/>
    </location>
</feature>
<dbReference type="Proteomes" id="UP000681155">
    <property type="component" value="Chromosome"/>
</dbReference>
<feature type="compositionally biased region" description="Basic and acidic residues" evidence="1">
    <location>
        <begin position="52"/>
        <end position="61"/>
    </location>
</feature>
<protein>
    <submittedName>
        <fullName evidence="2">DUF5476 domain-containing protein</fullName>
    </submittedName>
</protein>
<name>A0ABX8EQP0_9PSED</name>
<evidence type="ECO:0000256" key="1">
    <source>
        <dbReference type="SAM" id="MobiDB-lite"/>
    </source>
</evidence>